<comment type="caution">
    <text evidence="2">The sequence shown here is derived from an EMBL/GenBank/DDBJ whole genome shotgun (WGS) entry which is preliminary data.</text>
</comment>
<reference evidence="2 3" key="1">
    <citation type="submission" date="2024-03" db="EMBL/GenBank/DDBJ databases">
        <title>Pseudoalteromonas qingdaonensis sp. nov., isolated from the intestines of marine benthic organisms.</title>
        <authorList>
            <person name="Lin X."/>
            <person name="Fang S."/>
            <person name="Hu X."/>
        </authorList>
    </citation>
    <scope>NUCLEOTIDE SEQUENCE [LARGE SCALE GENOMIC DNA]</scope>
    <source>
        <strain evidence="2 3">YIC-827</strain>
    </source>
</reference>
<evidence type="ECO:0000313" key="2">
    <source>
        <dbReference type="EMBL" id="MEM0515926.1"/>
    </source>
</evidence>
<dbReference type="SUPFAM" id="SSF58100">
    <property type="entry name" value="Bacterial hemolysins"/>
    <property type="match status" value="1"/>
</dbReference>
<dbReference type="Pfam" id="PF04523">
    <property type="entry name" value="Herpes_U30"/>
    <property type="match status" value="1"/>
</dbReference>
<dbReference type="EMBL" id="JBCGCU010000011">
    <property type="protein sequence ID" value="MEM0515926.1"/>
    <property type="molecule type" value="Genomic_DNA"/>
</dbReference>
<name>A0ABU9MXC9_9GAMM</name>
<evidence type="ECO:0000313" key="3">
    <source>
        <dbReference type="Proteomes" id="UP001447008"/>
    </source>
</evidence>
<gene>
    <name evidence="2" type="ORF">WCN91_10965</name>
</gene>
<accession>A0ABU9MXC9</accession>
<feature type="coiled-coil region" evidence="1">
    <location>
        <begin position="69"/>
        <end position="160"/>
    </location>
</feature>
<keyword evidence="3" id="KW-1185">Reference proteome</keyword>
<dbReference type="RefSeq" id="WP_342679001.1">
    <property type="nucleotide sequence ID" value="NZ_JBCGCU010000011.1"/>
</dbReference>
<evidence type="ECO:0000256" key="1">
    <source>
        <dbReference type="SAM" id="Coils"/>
    </source>
</evidence>
<dbReference type="InterPro" id="IPR007611">
    <property type="entry name" value="Herpes_U30"/>
</dbReference>
<protein>
    <submittedName>
        <fullName evidence="2">Uncharacterized protein</fullName>
    </submittedName>
</protein>
<sequence length="206" mass="23794">MAHSDLHPHMEAAIQPNVTHINKSSGEPSVHEQVYLYKQLLLEKERQIKHLQEAQAPLLAQINQADELNKKALAHMDKMAEQMQQVQIQAKRDVQIELADLEQKLEEANTSGHVMKHHCRDLQERNKELNELLKSSTQQVEELQRRLQGQSQDINSIREEKVKLSMQVITQGEQLKRCEQQLSEALHGYYSGVMNKNKKVSTNLPR</sequence>
<organism evidence="2 3">
    <name type="scientific">Pseudoalteromonas qingdaonensis</name>
    <dbReference type="NCBI Taxonomy" id="3131913"/>
    <lineage>
        <taxon>Bacteria</taxon>
        <taxon>Pseudomonadati</taxon>
        <taxon>Pseudomonadota</taxon>
        <taxon>Gammaproteobacteria</taxon>
        <taxon>Alteromonadales</taxon>
        <taxon>Pseudoalteromonadaceae</taxon>
        <taxon>Pseudoalteromonas</taxon>
    </lineage>
</organism>
<proteinExistence type="predicted"/>
<keyword evidence="1" id="KW-0175">Coiled coil</keyword>
<dbReference type="Proteomes" id="UP001447008">
    <property type="component" value="Unassembled WGS sequence"/>
</dbReference>